<sequence length="640" mass="68778">MAELELPGYELYERLGRGGMATVYRALHLNLDREVAIKVMDPGMNADESFSERFIREARISARLTHPHILQIYDVNTFDGYNYIAMELLGAGELSDFINLAMPQKQIYTIVRQVAEALDYAAGRGYVHRDIKPSNIMLRDADHFVLADFGIARAANSGTQMTQTGLMVGTPSYMSPEQAKGQEVDGRSDLYALAVLVYEMLTKTLPYESDSAVTTAVKHLTEDIPTLPEHLAAYQEFINKGLAKSPDDRFQTGAELYQAFMAASAGFDDDEVLTAGVEKPASAFTGTGADAPDRTSLAGDESTRLSHASSPSVSTSSRPYKLEGSTQRERLVSGTYARSDRAAARSGGFAFRILAVLAVLAGAGYGGYSWWQGQQNLAAEQAQRVELEKTRLAEELAQERARITALLEKADAAAVAIAADPANAALAVGIYQSVKAQDPDNQRAAEGLAEVAAFFAGVARDAAGRGDFGGARQALATAATLLPGTEELARLEEQLPALEERWAAQQAELAARRVAEKAAIDQAGKAALDQAEKAALAQAEKTVAGAERSLAGGSLALAQQAYDEVRQTHPDLAAVQALGDNLRRAYGAAAREDIDLQEFDSAENHVALGASHFPDDPAWQLLAEEIETARSSSRRRLGAY</sequence>
<feature type="binding site" evidence="7">
    <location>
        <position position="38"/>
    </location>
    <ligand>
        <name>ATP</name>
        <dbReference type="ChEBI" id="CHEBI:30616"/>
    </ligand>
</feature>
<dbReference type="CDD" id="cd14014">
    <property type="entry name" value="STKc_PknB_like"/>
    <property type="match status" value="1"/>
</dbReference>
<gene>
    <name evidence="11" type="ORF">DWB85_07180</name>
</gene>
<evidence type="ECO:0000256" key="2">
    <source>
        <dbReference type="ARBA" id="ARBA00022527"/>
    </source>
</evidence>
<dbReference type="PANTHER" id="PTHR43289:SF6">
    <property type="entry name" value="SERINE_THREONINE-PROTEIN KINASE NEKL-3"/>
    <property type="match status" value="1"/>
</dbReference>
<dbReference type="PROSITE" id="PS50011">
    <property type="entry name" value="PROTEIN_KINASE_DOM"/>
    <property type="match status" value="1"/>
</dbReference>
<evidence type="ECO:0000256" key="3">
    <source>
        <dbReference type="ARBA" id="ARBA00022679"/>
    </source>
</evidence>
<dbReference type="Gene3D" id="1.10.510.10">
    <property type="entry name" value="Transferase(Phosphotransferase) domain 1"/>
    <property type="match status" value="1"/>
</dbReference>
<keyword evidence="4 7" id="KW-0547">Nucleotide-binding</keyword>
<feature type="region of interest" description="Disordered" evidence="9">
    <location>
        <begin position="283"/>
        <end position="325"/>
    </location>
</feature>
<dbReference type="PROSITE" id="PS00107">
    <property type="entry name" value="PROTEIN_KINASE_ATP"/>
    <property type="match status" value="1"/>
</dbReference>
<dbReference type="InterPro" id="IPR011009">
    <property type="entry name" value="Kinase-like_dom_sf"/>
</dbReference>
<reference evidence="11 12" key="1">
    <citation type="submission" date="2018-07" db="EMBL/GenBank/DDBJ databases">
        <title>Halioglobus sp. genome submission.</title>
        <authorList>
            <person name="Ye M.-Q."/>
            <person name="Du Z.-J."/>
        </authorList>
    </citation>
    <scope>NUCLEOTIDE SEQUENCE [LARGE SCALE GENOMIC DNA]</scope>
    <source>
        <strain evidence="11 12">U0301</strain>
    </source>
</reference>
<dbReference type="Gene3D" id="3.30.200.20">
    <property type="entry name" value="Phosphorylase Kinase, domain 1"/>
    <property type="match status" value="1"/>
</dbReference>
<dbReference type="Proteomes" id="UP000265509">
    <property type="component" value="Unassembled WGS sequence"/>
</dbReference>
<feature type="compositionally biased region" description="Low complexity" evidence="9">
    <location>
        <begin position="306"/>
        <end position="317"/>
    </location>
</feature>
<evidence type="ECO:0000256" key="1">
    <source>
        <dbReference type="ARBA" id="ARBA00012513"/>
    </source>
</evidence>
<dbReference type="InterPro" id="IPR017441">
    <property type="entry name" value="Protein_kinase_ATP_BS"/>
</dbReference>
<dbReference type="InterPro" id="IPR000719">
    <property type="entry name" value="Prot_kinase_dom"/>
</dbReference>
<feature type="coiled-coil region" evidence="8">
    <location>
        <begin position="382"/>
        <end position="413"/>
    </location>
</feature>
<dbReference type="PANTHER" id="PTHR43289">
    <property type="entry name" value="MITOGEN-ACTIVATED PROTEIN KINASE KINASE KINASE 20-RELATED"/>
    <property type="match status" value="1"/>
</dbReference>
<dbReference type="SMART" id="SM00220">
    <property type="entry name" value="S_TKc"/>
    <property type="match status" value="1"/>
</dbReference>
<dbReference type="EC" id="2.7.11.1" evidence="1"/>
<dbReference type="InterPro" id="IPR008271">
    <property type="entry name" value="Ser/Thr_kinase_AS"/>
</dbReference>
<feature type="domain" description="Protein kinase" evidence="10">
    <location>
        <begin position="9"/>
        <end position="261"/>
    </location>
</feature>
<evidence type="ECO:0000256" key="9">
    <source>
        <dbReference type="SAM" id="MobiDB-lite"/>
    </source>
</evidence>
<protein>
    <recommendedName>
        <fullName evidence="1">non-specific serine/threonine protein kinase</fullName>
        <ecNumber evidence="1">2.7.11.1</ecNumber>
    </recommendedName>
</protein>
<accession>A0A3L7DXT0</accession>
<comment type="caution">
    <text evidence="11">The sequence shown here is derived from an EMBL/GenBank/DDBJ whole genome shotgun (WGS) entry which is preliminary data.</text>
</comment>
<organism evidence="11 12">
    <name type="scientific">Seongchinamella sediminis</name>
    <dbReference type="NCBI Taxonomy" id="2283635"/>
    <lineage>
        <taxon>Bacteria</taxon>
        <taxon>Pseudomonadati</taxon>
        <taxon>Pseudomonadota</taxon>
        <taxon>Gammaproteobacteria</taxon>
        <taxon>Cellvibrionales</taxon>
        <taxon>Halieaceae</taxon>
        <taxon>Seongchinamella</taxon>
    </lineage>
</organism>
<dbReference type="EMBL" id="QRAN01000006">
    <property type="protein sequence ID" value="RLQ22398.1"/>
    <property type="molecule type" value="Genomic_DNA"/>
</dbReference>
<keyword evidence="8" id="KW-0175">Coiled coil</keyword>
<evidence type="ECO:0000256" key="7">
    <source>
        <dbReference type="PROSITE-ProRule" id="PRU10141"/>
    </source>
</evidence>
<dbReference type="PROSITE" id="PS00108">
    <property type="entry name" value="PROTEIN_KINASE_ST"/>
    <property type="match status" value="1"/>
</dbReference>
<dbReference type="Pfam" id="PF00069">
    <property type="entry name" value="Pkinase"/>
    <property type="match status" value="1"/>
</dbReference>
<dbReference type="FunFam" id="1.10.510.10:FF:000021">
    <property type="entry name" value="Serine/threonine protein kinase"/>
    <property type="match status" value="1"/>
</dbReference>
<keyword evidence="6 7" id="KW-0067">ATP-binding</keyword>
<dbReference type="OrthoDB" id="9801841at2"/>
<evidence type="ECO:0000259" key="10">
    <source>
        <dbReference type="PROSITE" id="PS50011"/>
    </source>
</evidence>
<evidence type="ECO:0000313" key="11">
    <source>
        <dbReference type="EMBL" id="RLQ22398.1"/>
    </source>
</evidence>
<keyword evidence="12" id="KW-1185">Reference proteome</keyword>
<evidence type="ECO:0000313" key="12">
    <source>
        <dbReference type="Proteomes" id="UP000265509"/>
    </source>
</evidence>
<evidence type="ECO:0000256" key="5">
    <source>
        <dbReference type="ARBA" id="ARBA00022777"/>
    </source>
</evidence>
<keyword evidence="3" id="KW-0808">Transferase</keyword>
<keyword evidence="5 11" id="KW-0418">Kinase</keyword>
<evidence type="ECO:0000256" key="6">
    <source>
        <dbReference type="ARBA" id="ARBA00022840"/>
    </source>
</evidence>
<dbReference type="SUPFAM" id="SSF56112">
    <property type="entry name" value="Protein kinase-like (PK-like)"/>
    <property type="match status" value="1"/>
</dbReference>
<dbReference type="GO" id="GO:0004674">
    <property type="term" value="F:protein serine/threonine kinase activity"/>
    <property type="evidence" value="ECO:0007669"/>
    <property type="project" value="UniProtKB-KW"/>
</dbReference>
<keyword evidence="2 11" id="KW-0723">Serine/threonine-protein kinase</keyword>
<evidence type="ECO:0000256" key="8">
    <source>
        <dbReference type="SAM" id="Coils"/>
    </source>
</evidence>
<dbReference type="RefSeq" id="WP_117953539.1">
    <property type="nucleotide sequence ID" value="NZ_QRAN01000006.1"/>
</dbReference>
<dbReference type="GO" id="GO:0005524">
    <property type="term" value="F:ATP binding"/>
    <property type="evidence" value="ECO:0007669"/>
    <property type="project" value="UniProtKB-UniRule"/>
</dbReference>
<evidence type="ECO:0000256" key="4">
    <source>
        <dbReference type="ARBA" id="ARBA00022741"/>
    </source>
</evidence>
<name>A0A3L7DXT0_9GAMM</name>
<proteinExistence type="predicted"/>
<dbReference type="AlphaFoldDB" id="A0A3L7DXT0"/>